<dbReference type="SUPFAM" id="SSF53850">
    <property type="entry name" value="Periplasmic binding protein-like II"/>
    <property type="match status" value="1"/>
</dbReference>
<feature type="domain" description="HTH cro/C1-type" evidence="1">
    <location>
        <begin position="14"/>
        <end position="68"/>
    </location>
</feature>
<dbReference type="Pfam" id="PF01381">
    <property type="entry name" value="HTH_3"/>
    <property type="match status" value="1"/>
</dbReference>
<dbReference type="Gene3D" id="1.10.260.40">
    <property type="entry name" value="lambda repressor-like DNA-binding domains"/>
    <property type="match status" value="1"/>
</dbReference>
<dbReference type="InParanoid" id="D1C9J3"/>
<evidence type="ECO:0000259" key="1">
    <source>
        <dbReference type="PROSITE" id="PS50943"/>
    </source>
</evidence>
<dbReference type="GO" id="GO:0003677">
    <property type="term" value="F:DNA binding"/>
    <property type="evidence" value="ECO:0007669"/>
    <property type="project" value="InterPro"/>
</dbReference>
<dbReference type="OrthoDB" id="9804758at2"/>
<dbReference type="HOGENOM" id="CLU_041548_0_0_0"/>
<dbReference type="SUPFAM" id="SSF47413">
    <property type="entry name" value="lambda repressor-like DNA-binding domains"/>
    <property type="match status" value="1"/>
</dbReference>
<dbReference type="PANTHER" id="PTHR38431:SF1">
    <property type="entry name" value="BLL2305 PROTEIN"/>
    <property type="match status" value="1"/>
</dbReference>
<evidence type="ECO:0000313" key="3">
    <source>
        <dbReference type="Proteomes" id="UP000002027"/>
    </source>
</evidence>
<dbReference type="EMBL" id="CP001824">
    <property type="protein sequence ID" value="ACZ40486.1"/>
    <property type="molecule type" value="Genomic_DNA"/>
</dbReference>
<proteinExistence type="predicted"/>
<dbReference type="FunCoup" id="D1C9J3">
    <property type="interactions" value="1"/>
</dbReference>
<reference evidence="2 3" key="2">
    <citation type="journal article" date="2010" name="Stand. Genomic Sci.">
        <title>Complete genome sequence of Desulfohalobium retbaense type strain (HR(100)).</title>
        <authorList>
            <person name="Spring S."/>
            <person name="Nolan M."/>
            <person name="Lapidus A."/>
            <person name="Glavina Del Rio T."/>
            <person name="Copeland A."/>
            <person name="Tice H."/>
            <person name="Cheng J.F."/>
            <person name="Lucas S."/>
            <person name="Land M."/>
            <person name="Chen F."/>
            <person name="Bruce D."/>
            <person name="Goodwin L."/>
            <person name="Pitluck S."/>
            <person name="Ivanova N."/>
            <person name="Mavromatis K."/>
            <person name="Mikhailova N."/>
            <person name="Pati A."/>
            <person name="Chen A."/>
            <person name="Palaniappan K."/>
            <person name="Hauser L."/>
            <person name="Chang Y.J."/>
            <person name="Jeffries C.D."/>
            <person name="Munk C."/>
            <person name="Kiss H."/>
            <person name="Chain P."/>
            <person name="Han C."/>
            <person name="Brettin T."/>
            <person name="Detter J.C."/>
            <person name="Schuler E."/>
            <person name="Goker M."/>
            <person name="Rohde M."/>
            <person name="Bristow J."/>
            <person name="Eisen J.A."/>
            <person name="Markowitz V."/>
            <person name="Hugenholtz P."/>
            <person name="Kyrpides N.C."/>
            <person name="Klenk H.P."/>
        </authorList>
    </citation>
    <scope>NUCLEOTIDE SEQUENCE [LARGE SCALE GENOMIC DNA]</scope>
    <source>
        <strain evidence="3">ATCC 49802 / DSM 20745 / S 6022</strain>
    </source>
</reference>
<dbReference type="CDD" id="cd00093">
    <property type="entry name" value="HTH_XRE"/>
    <property type="match status" value="1"/>
</dbReference>
<keyword evidence="3" id="KW-1185">Reference proteome</keyword>
<protein>
    <submittedName>
        <fullName evidence="2">Transcriptional regulator of molybdate metabolism, XRE family</fullName>
    </submittedName>
</protein>
<dbReference type="PANTHER" id="PTHR38431">
    <property type="entry name" value="BLL2305 PROTEIN"/>
    <property type="match status" value="1"/>
</dbReference>
<accession>D1C9J3</accession>
<dbReference type="PROSITE" id="PS50943">
    <property type="entry name" value="HTH_CROC1"/>
    <property type="match status" value="1"/>
</dbReference>
<dbReference type="KEGG" id="sti:Sthe_3086"/>
<evidence type="ECO:0000313" key="2">
    <source>
        <dbReference type="EMBL" id="ACZ40486.1"/>
    </source>
</evidence>
<organism evidence="2 3">
    <name type="scientific">Sphaerobacter thermophilus (strain ATCC 49802 / DSM 20745 / KCCM 41009 / NCIMB 13125 / S 6022)</name>
    <dbReference type="NCBI Taxonomy" id="479434"/>
    <lineage>
        <taxon>Bacteria</taxon>
        <taxon>Pseudomonadati</taxon>
        <taxon>Thermomicrobiota</taxon>
        <taxon>Thermomicrobia</taxon>
        <taxon>Sphaerobacterales</taxon>
        <taxon>Sphaerobacterineae</taxon>
        <taxon>Sphaerobacteraceae</taxon>
        <taxon>Sphaerobacter</taxon>
    </lineage>
</organism>
<dbReference type="eggNOG" id="COG1476">
    <property type="taxonomic scope" value="Bacteria"/>
</dbReference>
<dbReference type="InterPro" id="IPR010982">
    <property type="entry name" value="Lambda_DNA-bd_dom_sf"/>
</dbReference>
<dbReference type="RefSeq" id="WP_012873521.1">
    <property type="nucleotide sequence ID" value="NC_013524.1"/>
</dbReference>
<dbReference type="SMR" id="D1C9J3"/>
<dbReference type="AlphaFoldDB" id="D1C9J3"/>
<dbReference type="STRING" id="479434.Sthe_3086"/>
<dbReference type="SMART" id="SM00530">
    <property type="entry name" value="HTH_XRE"/>
    <property type="match status" value="1"/>
</dbReference>
<dbReference type="Proteomes" id="UP000002027">
    <property type="component" value="Chromosome 2"/>
</dbReference>
<dbReference type="Pfam" id="PF12727">
    <property type="entry name" value="PBP_like"/>
    <property type="match status" value="1"/>
</dbReference>
<dbReference type="Gene3D" id="3.40.190.10">
    <property type="entry name" value="Periplasmic binding protein-like II"/>
    <property type="match status" value="1"/>
</dbReference>
<dbReference type="CDD" id="cd05466">
    <property type="entry name" value="PBP2_LTTR_substrate"/>
    <property type="match status" value="1"/>
</dbReference>
<gene>
    <name evidence="2" type="ordered locus">Sthe_3086</name>
</gene>
<dbReference type="InterPro" id="IPR024370">
    <property type="entry name" value="PBP_domain"/>
</dbReference>
<dbReference type="eggNOG" id="COG1910">
    <property type="taxonomic scope" value="Bacteria"/>
</dbReference>
<name>D1C9J3_SPHTD</name>
<reference evidence="3" key="1">
    <citation type="submission" date="2009-11" db="EMBL/GenBank/DDBJ databases">
        <title>The complete chromosome 2 of Sphaerobacter thermophilus DSM 20745.</title>
        <authorList>
            <person name="Lucas S."/>
            <person name="Copeland A."/>
            <person name="Lapidus A."/>
            <person name="Glavina del Rio T."/>
            <person name="Dalin E."/>
            <person name="Tice H."/>
            <person name="Bruce D."/>
            <person name="Goodwin L."/>
            <person name="Pitluck S."/>
            <person name="Kyrpides N."/>
            <person name="Mavromatis K."/>
            <person name="Ivanova N."/>
            <person name="Mikhailova N."/>
            <person name="LaButti K.M."/>
            <person name="Clum A."/>
            <person name="Sun H.I."/>
            <person name="Brettin T."/>
            <person name="Detter J.C."/>
            <person name="Han C."/>
            <person name="Larimer F."/>
            <person name="Land M."/>
            <person name="Hauser L."/>
            <person name="Markowitz V."/>
            <person name="Cheng J.F."/>
            <person name="Hugenholtz P."/>
            <person name="Woyke T."/>
            <person name="Wu D."/>
            <person name="Steenblock K."/>
            <person name="Schneider S."/>
            <person name="Pukall R."/>
            <person name="Goeker M."/>
            <person name="Klenk H.P."/>
            <person name="Eisen J.A."/>
        </authorList>
    </citation>
    <scope>NUCLEOTIDE SEQUENCE [LARGE SCALE GENOMIC DNA]</scope>
    <source>
        <strain evidence="3">ATCC 49802 / DSM 20745 / S 6022</strain>
    </source>
</reference>
<dbReference type="InterPro" id="IPR001387">
    <property type="entry name" value="Cro/C1-type_HTH"/>
</dbReference>
<sequence length="378" mass="39711">MGRRVAVERVESQVRERRIAAGLSQQALAERAGLTRQAVSAIEAGRYLPNTAVALRLARALGCPVEELFRLPDVPPRVRADLVGDVSAGDRRVQVARVGGRLLARPLAGASGPLTPADGLLVEAAPGGRGAMVDLLVDPEVVEHTVVVLGCDPALSLLSAHLSRRYPSLRLLWTHAGSLAALRGLARGEAHAAGTHLRDPETGEYNLPFVRRELAGRRLHVVTLTEWQQGLIVARGNPRGIAGPADLARPDITIVNREPGSGSRAMLDAALRAAGVVPEQVRGYARELPTHLAVAEAVGSGAADAGPGIAAAARVLGLDFLPLQEERYDLVIPTDYLDAPAVQALLEIAVHPGYRAEVEALGGYDSSRAGSIVAELGA</sequence>